<dbReference type="Proteomes" id="UP000464186">
    <property type="component" value="Chromosome"/>
</dbReference>
<evidence type="ECO:0008006" key="5">
    <source>
        <dbReference type="Google" id="ProtNLM"/>
    </source>
</evidence>
<organism evidence="3 4">
    <name type="scientific">Pseudarthrobacter psychrotolerans</name>
    <dbReference type="NCBI Taxonomy" id="2697569"/>
    <lineage>
        <taxon>Bacteria</taxon>
        <taxon>Bacillati</taxon>
        <taxon>Actinomycetota</taxon>
        <taxon>Actinomycetes</taxon>
        <taxon>Micrococcales</taxon>
        <taxon>Micrococcaceae</taxon>
        <taxon>Pseudarthrobacter</taxon>
    </lineage>
</organism>
<keyword evidence="4" id="KW-1185">Reference proteome</keyword>
<keyword evidence="2" id="KW-1133">Transmembrane helix</keyword>
<feature type="transmembrane region" description="Helical" evidence="2">
    <location>
        <begin position="363"/>
        <end position="382"/>
    </location>
</feature>
<dbReference type="AlphaFoldDB" id="A0A6P1NM63"/>
<evidence type="ECO:0000313" key="3">
    <source>
        <dbReference type="EMBL" id="QHK19897.1"/>
    </source>
</evidence>
<keyword evidence="2" id="KW-0812">Transmembrane</keyword>
<feature type="transmembrane region" description="Helical" evidence="2">
    <location>
        <begin position="288"/>
        <end position="311"/>
    </location>
</feature>
<feature type="transmembrane region" description="Helical" evidence="2">
    <location>
        <begin position="331"/>
        <end position="351"/>
    </location>
</feature>
<accession>A0A6P1NM63</accession>
<dbReference type="EMBL" id="CP047898">
    <property type="protein sequence ID" value="QHK19897.1"/>
    <property type="molecule type" value="Genomic_DNA"/>
</dbReference>
<feature type="transmembrane region" description="Helical" evidence="2">
    <location>
        <begin position="394"/>
        <end position="413"/>
    </location>
</feature>
<feature type="transmembrane region" description="Helical" evidence="2">
    <location>
        <begin position="462"/>
        <end position="482"/>
    </location>
</feature>
<feature type="transmembrane region" description="Helical" evidence="2">
    <location>
        <begin position="263"/>
        <end position="281"/>
    </location>
</feature>
<feature type="transmembrane region" description="Helical" evidence="2">
    <location>
        <begin position="84"/>
        <end position="107"/>
    </location>
</feature>
<dbReference type="KEGG" id="psey:GU243_09300"/>
<feature type="transmembrane region" description="Helical" evidence="2">
    <location>
        <begin position="213"/>
        <end position="233"/>
    </location>
</feature>
<feature type="transmembrane region" description="Helical" evidence="2">
    <location>
        <begin position="190"/>
        <end position="207"/>
    </location>
</feature>
<feature type="transmembrane region" description="Helical" evidence="2">
    <location>
        <begin position="114"/>
        <end position="140"/>
    </location>
</feature>
<proteinExistence type="predicted"/>
<evidence type="ECO:0000313" key="4">
    <source>
        <dbReference type="Proteomes" id="UP000464186"/>
    </source>
</evidence>
<gene>
    <name evidence="3" type="ORF">GU243_09300</name>
</gene>
<feature type="transmembrane region" description="Helical" evidence="2">
    <location>
        <begin position="160"/>
        <end position="178"/>
    </location>
</feature>
<feature type="transmembrane region" description="Helical" evidence="2">
    <location>
        <begin position="240"/>
        <end position="257"/>
    </location>
</feature>
<reference evidence="3 4" key="1">
    <citation type="submission" date="2020-01" db="EMBL/GenBank/DDBJ databases">
        <title>Pseudarthrobacter psychrotolerans sp. nov., isolated from antarctic soil.</title>
        <authorList>
            <person name="Shin Y."/>
            <person name="Park W."/>
        </authorList>
    </citation>
    <scope>NUCLEOTIDE SEQUENCE [LARGE SCALE GENOMIC DNA]</scope>
    <source>
        <strain evidence="3 4">YJ56</strain>
    </source>
</reference>
<sequence>MVASAVGYWCFHVLPLATSRDFGWTNFRNYFDHDQYSYLAIAVNVSNGNLNNVEPFTETGTSHYPRLYYVALGLIARVLNADIIATWQVVGIVFQLAMALTISWLLIRLTNRALLGIFGFVPSLVGVLAAPISGSWFHPLDNHGVLWGPFGTMFTLNGEAAGMAIAIMAACLIIGVTFPRRGVGRSERQYPKAAIVVGACVAVGMLANVQTYSFLTAVYFLAYTAAAFGLTTFGNRKHALISGALLVAVLLGGTSISGAVGPLAALVTGLAGAVPGVFLLLKPYPGVVWTSAVGMSVAAAPTILATLSGIAQHDDFLEYRALSSENLGVPFPLGIVGAAVPALFLGAIFWAGIKHKNKAWQSLSIGIAVAWPVIATNDLWGANQEPYRFWLDSFILATALSFPVLAQVLLSVANGARSQPPAEAPVPARQPEVSIGDGSDTMKGCQPYHMTRPRLLEKMGGHLLWAVLACSLLDYVGFAIFVHNQGTATFDDAQALAISKTVESMPDSGAGLVLSDPCIDPFRLKTLSGVPTAYYNLGLAWPTNEPTFRALLEERDSGSLDQRLAERAGVDYVMIDSGCEANWQDQVSGSKVAESVYDNGVGTAAITVWKIDR</sequence>
<evidence type="ECO:0000256" key="2">
    <source>
        <dbReference type="SAM" id="Phobius"/>
    </source>
</evidence>
<protein>
    <recommendedName>
        <fullName evidence="5">Glycosyltransferase RgtA/B/C/D-like domain-containing protein</fullName>
    </recommendedName>
</protein>
<evidence type="ECO:0000256" key="1">
    <source>
        <dbReference type="SAM" id="MobiDB-lite"/>
    </source>
</evidence>
<feature type="region of interest" description="Disordered" evidence="1">
    <location>
        <begin position="418"/>
        <end position="442"/>
    </location>
</feature>
<keyword evidence="2" id="KW-0472">Membrane</keyword>
<name>A0A6P1NM63_9MICC</name>